<dbReference type="Gene3D" id="3.30.465.10">
    <property type="match status" value="1"/>
</dbReference>
<evidence type="ECO:0000256" key="7">
    <source>
        <dbReference type="ARBA" id="ARBA00022490"/>
    </source>
</evidence>
<dbReference type="GO" id="GO:0008360">
    <property type="term" value="P:regulation of cell shape"/>
    <property type="evidence" value="ECO:0007669"/>
    <property type="project" value="UniProtKB-KW"/>
</dbReference>
<proteinExistence type="inferred from homology"/>
<dbReference type="GO" id="GO:0008762">
    <property type="term" value="F:UDP-N-acetylmuramate dehydrogenase activity"/>
    <property type="evidence" value="ECO:0007669"/>
    <property type="project" value="UniProtKB-UniRule"/>
</dbReference>
<dbReference type="KEGG" id="dmp:FAK_34210"/>
<dbReference type="Gene3D" id="3.30.43.10">
    <property type="entry name" value="Uridine Diphospho-n-acetylenolpyruvylglucosamine Reductase, domain 2"/>
    <property type="match status" value="1"/>
</dbReference>
<evidence type="ECO:0000256" key="14">
    <source>
        <dbReference type="ARBA" id="ARBA00023002"/>
    </source>
</evidence>
<dbReference type="AlphaFoldDB" id="A0AAU9EK46"/>
<dbReference type="InterPro" id="IPR003170">
    <property type="entry name" value="MurB"/>
</dbReference>
<evidence type="ECO:0000256" key="6">
    <source>
        <dbReference type="ARBA" id="ARBA00015188"/>
    </source>
</evidence>
<dbReference type="Proteomes" id="UP001366166">
    <property type="component" value="Chromosome"/>
</dbReference>
<keyword evidence="8 19" id="KW-0132">Cell division</keyword>
<dbReference type="EC" id="1.3.1.98" evidence="5 19"/>
<dbReference type="GO" id="GO:0071555">
    <property type="term" value="P:cell wall organization"/>
    <property type="evidence" value="ECO:0007669"/>
    <property type="project" value="UniProtKB-KW"/>
</dbReference>
<dbReference type="PANTHER" id="PTHR21071:SF4">
    <property type="entry name" value="UDP-N-ACETYLENOLPYRUVOYLGLUCOSAMINE REDUCTASE"/>
    <property type="match status" value="1"/>
</dbReference>
<reference evidence="22" key="1">
    <citation type="journal article" date="2023" name="Arch. Microbiol.">
        <title>Desulfoferula mesophilus gen. nov. sp. nov., a mesophilic sulfate-reducing bacterium isolated from a brackish lake sediment.</title>
        <authorList>
            <person name="Watanabe T."/>
            <person name="Yabe T."/>
            <person name="Tsuji J.M."/>
            <person name="Fukui M."/>
        </authorList>
    </citation>
    <scope>NUCLEOTIDE SEQUENCE [LARGE SCALE GENOMIC DNA]</scope>
    <source>
        <strain evidence="22">12FAK</strain>
    </source>
</reference>
<keyword evidence="14 19" id="KW-0560">Oxidoreductase</keyword>
<comment type="cofactor">
    <cofactor evidence="1 19">
        <name>FAD</name>
        <dbReference type="ChEBI" id="CHEBI:57692"/>
    </cofactor>
</comment>
<keyword evidence="7 19" id="KW-0963">Cytoplasm</keyword>
<gene>
    <name evidence="19 21" type="primary">murB</name>
    <name evidence="21" type="ORF">FAK_34210</name>
</gene>
<dbReference type="NCBIfam" id="NF010480">
    <property type="entry name" value="PRK13905.1"/>
    <property type="match status" value="1"/>
</dbReference>
<evidence type="ECO:0000256" key="13">
    <source>
        <dbReference type="ARBA" id="ARBA00022984"/>
    </source>
</evidence>
<name>A0AAU9EK46_9BACT</name>
<feature type="domain" description="FAD-binding PCMH-type" evidence="20">
    <location>
        <begin position="31"/>
        <end position="195"/>
    </location>
</feature>
<dbReference type="InterPro" id="IPR016169">
    <property type="entry name" value="FAD-bd_PCMH_sub2"/>
</dbReference>
<dbReference type="InterPro" id="IPR016167">
    <property type="entry name" value="FAD-bd_PCMH_sub1"/>
</dbReference>
<comment type="function">
    <text evidence="2 19">Cell wall formation.</text>
</comment>
<evidence type="ECO:0000256" key="18">
    <source>
        <dbReference type="ARBA" id="ARBA00048914"/>
    </source>
</evidence>
<dbReference type="HAMAP" id="MF_00037">
    <property type="entry name" value="MurB"/>
    <property type="match status" value="1"/>
</dbReference>
<sequence length="300" mass="30731">MSVELKKLIQARLGARARFDEPMSRHTTWGVGGPAWCLARVNSAAEAAWLLAACGEAGLAYKPLGRGSNLLVGDAGFSGVMIRLGGELGKLALEGDTLLAGGGAPLPGAVRLVARQGLAGLEWAAGIPASLGGAVATNAGAHGGDMAELTSGVSLLLPGGEMIEAAGKDLPSGYRRRVLPAGALVLGARLKLSPTMPAEVERRRKALLQLRRLRQPLAARTAGSVFKNPEGDHAGRLIEAAGLKGLAVGGAVVSRVHANFIENRGGASAADILSLINTVVLKVMDAFSVRLEPEVEVVGV</sequence>
<dbReference type="GO" id="GO:0051301">
    <property type="term" value="P:cell division"/>
    <property type="evidence" value="ECO:0007669"/>
    <property type="project" value="UniProtKB-KW"/>
</dbReference>
<evidence type="ECO:0000256" key="12">
    <source>
        <dbReference type="ARBA" id="ARBA00022960"/>
    </source>
</evidence>
<feature type="active site" description="Proton donor" evidence="19">
    <location>
        <position position="224"/>
    </location>
</feature>
<keyword evidence="11 19" id="KW-0521">NADP</keyword>
<keyword evidence="12 19" id="KW-0133">Cell shape</keyword>
<evidence type="ECO:0000256" key="4">
    <source>
        <dbReference type="ARBA" id="ARBA00004752"/>
    </source>
</evidence>
<keyword evidence="13 19" id="KW-0573">Peptidoglycan synthesis</keyword>
<evidence type="ECO:0000256" key="9">
    <source>
        <dbReference type="ARBA" id="ARBA00022630"/>
    </source>
</evidence>
<evidence type="ECO:0000313" key="21">
    <source>
        <dbReference type="EMBL" id="BEQ16355.1"/>
    </source>
</evidence>
<dbReference type="GO" id="GO:0005829">
    <property type="term" value="C:cytosol"/>
    <property type="evidence" value="ECO:0007669"/>
    <property type="project" value="TreeGrafter"/>
</dbReference>
<evidence type="ECO:0000256" key="19">
    <source>
        <dbReference type="HAMAP-Rule" id="MF_00037"/>
    </source>
</evidence>
<dbReference type="SUPFAM" id="SSF56194">
    <property type="entry name" value="Uridine diphospho-N-Acetylenolpyruvylglucosamine reductase, MurB, C-terminal domain"/>
    <property type="match status" value="1"/>
</dbReference>
<dbReference type="RefSeq" id="WP_338602065.1">
    <property type="nucleotide sequence ID" value="NZ_AP028679.1"/>
</dbReference>
<keyword evidence="16 19" id="KW-0961">Cell wall biogenesis/degradation</keyword>
<keyword evidence="9 19" id="KW-0285">Flavoprotein</keyword>
<dbReference type="GO" id="GO:0071949">
    <property type="term" value="F:FAD binding"/>
    <property type="evidence" value="ECO:0007669"/>
    <property type="project" value="InterPro"/>
</dbReference>
<dbReference type="Pfam" id="PF01565">
    <property type="entry name" value="FAD_binding_4"/>
    <property type="match status" value="1"/>
</dbReference>
<evidence type="ECO:0000256" key="16">
    <source>
        <dbReference type="ARBA" id="ARBA00023316"/>
    </source>
</evidence>
<comment type="pathway">
    <text evidence="4 19">Cell wall biogenesis; peptidoglycan biosynthesis.</text>
</comment>
<evidence type="ECO:0000256" key="17">
    <source>
        <dbReference type="ARBA" id="ARBA00031026"/>
    </source>
</evidence>
<dbReference type="InterPro" id="IPR016166">
    <property type="entry name" value="FAD-bd_PCMH"/>
</dbReference>
<accession>A0AAU9EK46</accession>
<comment type="subcellular location">
    <subcellularLocation>
        <location evidence="3 19">Cytoplasm</location>
    </subcellularLocation>
</comment>
<evidence type="ECO:0000256" key="10">
    <source>
        <dbReference type="ARBA" id="ARBA00022827"/>
    </source>
</evidence>
<keyword evidence="22" id="KW-1185">Reference proteome</keyword>
<protein>
    <recommendedName>
        <fullName evidence="6 19">UDP-N-acetylenolpyruvoylglucosamine reductase</fullName>
        <ecNumber evidence="5 19">1.3.1.98</ecNumber>
    </recommendedName>
    <alternativeName>
        <fullName evidence="17 19">UDP-N-acetylmuramate dehydrogenase</fullName>
    </alternativeName>
</protein>
<dbReference type="GO" id="GO:0009252">
    <property type="term" value="P:peptidoglycan biosynthetic process"/>
    <property type="evidence" value="ECO:0007669"/>
    <property type="project" value="UniProtKB-UniRule"/>
</dbReference>
<evidence type="ECO:0000256" key="1">
    <source>
        <dbReference type="ARBA" id="ARBA00001974"/>
    </source>
</evidence>
<dbReference type="SUPFAM" id="SSF56176">
    <property type="entry name" value="FAD-binding/transporter-associated domain-like"/>
    <property type="match status" value="1"/>
</dbReference>
<dbReference type="InterPro" id="IPR011601">
    <property type="entry name" value="MurB_C"/>
</dbReference>
<evidence type="ECO:0000259" key="20">
    <source>
        <dbReference type="PROSITE" id="PS51387"/>
    </source>
</evidence>
<comment type="catalytic activity">
    <reaction evidence="18 19">
        <text>UDP-N-acetyl-alpha-D-muramate + NADP(+) = UDP-N-acetyl-3-O-(1-carboxyvinyl)-alpha-D-glucosamine + NADPH + H(+)</text>
        <dbReference type="Rhea" id="RHEA:12248"/>
        <dbReference type="ChEBI" id="CHEBI:15378"/>
        <dbReference type="ChEBI" id="CHEBI:57783"/>
        <dbReference type="ChEBI" id="CHEBI:58349"/>
        <dbReference type="ChEBI" id="CHEBI:68483"/>
        <dbReference type="ChEBI" id="CHEBI:70757"/>
        <dbReference type="EC" id="1.3.1.98"/>
    </reaction>
</comment>
<dbReference type="Pfam" id="PF02873">
    <property type="entry name" value="MurB_C"/>
    <property type="match status" value="1"/>
</dbReference>
<dbReference type="InterPro" id="IPR006094">
    <property type="entry name" value="Oxid_FAD_bind_N"/>
</dbReference>
<comment type="similarity">
    <text evidence="19">Belongs to the MurB family.</text>
</comment>
<feature type="active site" evidence="19">
    <location>
        <position position="175"/>
    </location>
</feature>
<dbReference type="PANTHER" id="PTHR21071">
    <property type="entry name" value="UDP-N-ACETYLENOLPYRUVOYLGLUCOSAMINE REDUCTASE"/>
    <property type="match status" value="1"/>
</dbReference>
<keyword evidence="15 19" id="KW-0131">Cell cycle</keyword>
<evidence type="ECO:0000256" key="15">
    <source>
        <dbReference type="ARBA" id="ARBA00023306"/>
    </source>
</evidence>
<evidence type="ECO:0000313" key="22">
    <source>
        <dbReference type="Proteomes" id="UP001366166"/>
    </source>
</evidence>
<dbReference type="InterPro" id="IPR036635">
    <property type="entry name" value="MurB_C_sf"/>
</dbReference>
<evidence type="ECO:0000256" key="11">
    <source>
        <dbReference type="ARBA" id="ARBA00022857"/>
    </source>
</evidence>
<evidence type="ECO:0000256" key="2">
    <source>
        <dbReference type="ARBA" id="ARBA00003921"/>
    </source>
</evidence>
<evidence type="ECO:0000256" key="5">
    <source>
        <dbReference type="ARBA" id="ARBA00012518"/>
    </source>
</evidence>
<dbReference type="Gene3D" id="3.90.78.10">
    <property type="entry name" value="UDP-N-acetylenolpyruvoylglucosamine reductase, C-terminal domain"/>
    <property type="match status" value="1"/>
</dbReference>
<dbReference type="PROSITE" id="PS51387">
    <property type="entry name" value="FAD_PCMH"/>
    <property type="match status" value="1"/>
</dbReference>
<dbReference type="InterPro" id="IPR036318">
    <property type="entry name" value="FAD-bd_PCMH-like_sf"/>
</dbReference>
<keyword evidence="10 19" id="KW-0274">FAD</keyword>
<dbReference type="EMBL" id="AP028679">
    <property type="protein sequence ID" value="BEQ16355.1"/>
    <property type="molecule type" value="Genomic_DNA"/>
</dbReference>
<evidence type="ECO:0000256" key="3">
    <source>
        <dbReference type="ARBA" id="ARBA00004496"/>
    </source>
</evidence>
<dbReference type="NCBIfam" id="TIGR00179">
    <property type="entry name" value="murB"/>
    <property type="match status" value="1"/>
</dbReference>
<evidence type="ECO:0000256" key="8">
    <source>
        <dbReference type="ARBA" id="ARBA00022618"/>
    </source>
</evidence>
<organism evidence="21 22">
    <name type="scientific">Desulfoferula mesophila</name>
    <dbReference type="NCBI Taxonomy" id="3058419"/>
    <lineage>
        <taxon>Bacteria</taxon>
        <taxon>Pseudomonadati</taxon>
        <taxon>Thermodesulfobacteriota</taxon>
        <taxon>Desulfarculia</taxon>
        <taxon>Desulfarculales</taxon>
        <taxon>Desulfarculaceae</taxon>
        <taxon>Desulfoferula</taxon>
    </lineage>
</organism>
<feature type="active site" evidence="19">
    <location>
        <position position="294"/>
    </location>
</feature>